<dbReference type="PANTHER" id="PTHR48081">
    <property type="entry name" value="AB HYDROLASE SUPERFAMILY PROTEIN C4A8.06C"/>
    <property type="match status" value="1"/>
</dbReference>
<dbReference type="PANTHER" id="PTHR48081:SF8">
    <property type="entry name" value="ALPHA_BETA HYDROLASE FOLD-3 DOMAIN-CONTAINING PROTEIN-RELATED"/>
    <property type="match status" value="1"/>
</dbReference>
<name>A0A261XY23_9FUNG</name>
<dbReference type="Gene3D" id="3.40.50.1820">
    <property type="entry name" value="alpha/beta hydrolase"/>
    <property type="match status" value="1"/>
</dbReference>
<dbReference type="SUPFAM" id="SSF53474">
    <property type="entry name" value="alpha/beta-Hydrolases"/>
    <property type="match status" value="1"/>
</dbReference>
<reference evidence="3 4" key="1">
    <citation type="journal article" date="2017" name="Mycologia">
        <title>Bifiguratus adelaidae, gen. et sp. nov., a new member of Mucoromycotina in endophytic and soil-dwelling habitats.</title>
        <authorList>
            <person name="Torres-Cruz T.J."/>
            <person name="Billingsley Tobias T.L."/>
            <person name="Almatruk M."/>
            <person name="Hesse C."/>
            <person name="Kuske C.R."/>
            <person name="Desiro A."/>
            <person name="Benucci G.M."/>
            <person name="Bonito G."/>
            <person name="Stajich J.E."/>
            <person name="Dunlap C."/>
            <person name="Arnold A.E."/>
            <person name="Porras-Alfaro A."/>
        </authorList>
    </citation>
    <scope>NUCLEOTIDE SEQUENCE [LARGE SCALE GENOMIC DNA]</scope>
    <source>
        <strain evidence="3 4">AZ0501</strain>
    </source>
</reference>
<accession>A0A261XY23</accession>
<dbReference type="Pfam" id="PF07859">
    <property type="entry name" value="Abhydrolase_3"/>
    <property type="match status" value="1"/>
</dbReference>
<proteinExistence type="predicted"/>
<keyword evidence="4" id="KW-1185">Reference proteome</keyword>
<dbReference type="InterPro" id="IPR029058">
    <property type="entry name" value="AB_hydrolase_fold"/>
</dbReference>
<dbReference type="Proteomes" id="UP000242875">
    <property type="component" value="Unassembled WGS sequence"/>
</dbReference>
<evidence type="ECO:0000313" key="4">
    <source>
        <dbReference type="Proteomes" id="UP000242875"/>
    </source>
</evidence>
<evidence type="ECO:0000259" key="2">
    <source>
        <dbReference type="Pfam" id="PF07859"/>
    </source>
</evidence>
<evidence type="ECO:0000256" key="1">
    <source>
        <dbReference type="ARBA" id="ARBA00022801"/>
    </source>
</evidence>
<protein>
    <recommendedName>
        <fullName evidence="2">Alpha/beta hydrolase fold-3 domain-containing protein</fullName>
    </recommendedName>
</protein>
<dbReference type="EMBL" id="MVBO01000094">
    <property type="protein sequence ID" value="OZJ03269.1"/>
    <property type="molecule type" value="Genomic_DNA"/>
</dbReference>
<dbReference type="InterPro" id="IPR013094">
    <property type="entry name" value="AB_hydrolase_3"/>
</dbReference>
<feature type="domain" description="Alpha/beta hydrolase fold-3" evidence="2">
    <location>
        <begin position="1"/>
        <end position="150"/>
    </location>
</feature>
<sequence>MGDLDVEEAECHRIASACHAVVASLGYRLAPEHKFPIPINDCYAGFQWAIEHASELNIDSSKAATTGMSAGALAAIVVACMDTDSAEPRSKFVAAVQPLTVVRGFEPDHLRSQLRSVDVIGGADGDKSLRFLAAQHVPKGQERNPYIVPLIIVALNGSLLTTLL</sequence>
<comment type="caution">
    <text evidence="3">The sequence shown here is derived from an EMBL/GenBank/DDBJ whole genome shotgun (WGS) entry which is preliminary data.</text>
</comment>
<keyword evidence="1" id="KW-0378">Hydrolase</keyword>
<evidence type="ECO:0000313" key="3">
    <source>
        <dbReference type="EMBL" id="OZJ03269.1"/>
    </source>
</evidence>
<dbReference type="InterPro" id="IPR050300">
    <property type="entry name" value="GDXG_lipolytic_enzyme"/>
</dbReference>
<dbReference type="AlphaFoldDB" id="A0A261XY23"/>
<dbReference type="OrthoDB" id="408631at2759"/>
<organism evidence="3 4">
    <name type="scientific">Bifiguratus adelaidae</name>
    <dbReference type="NCBI Taxonomy" id="1938954"/>
    <lineage>
        <taxon>Eukaryota</taxon>
        <taxon>Fungi</taxon>
        <taxon>Fungi incertae sedis</taxon>
        <taxon>Mucoromycota</taxon>
        <taxon>Mucoromycotina</taxon>
        <taxon>Endogonomycetes</taxon>
        <taxon>Endogonales</taxon>
        <taxon>Endogonales incertae sedis</taxon>
        <taxon>Bifiguratus</taxon>
    </lineage>
</organism>
<gene>
    <name evidence="3" type="ORF">BZG36_04902</name>
</gene>
<dbReference type="GO" id="GO:0016787">
    <property type="term" value="F:hydrolase activity"/>
    <property type="evidence" value="ECO:0007669"/>
    <property type="project" value="UniProtKB-KW"/>
</dbReference>